<dbReference type="GO" id="GO:0005524">
    <property type="term" value="F:ATP binding"/>
    <property type="evidence" value="ECO:0007669"/>
    <property type="project" value="UniProtKB-KW"/>
</dbReference>
<evidence type="ECO:0000313" key="9">
    <source>
        <dbReference type="Proteomes" id="UP000028547"/>
    </source>
</evidence>
<dbReference type="SMART" id="SM00448">
    <property type="entry name" value="REC"/>
    <property type="match status" value="1"/>
</dbReference>
<dbReference type="Gene3D" id="1.10.8.60">
    <property type="match status" value="1"/>
</dbReference>
<dbReference type="InterPro" id="IPR001789">
    <property type="entry name" value="Sig_transdc_resp-reg_receiver"/>
</dbReference>
<evidence type="ECO:0000256" key="3">
    <source>
        <dbReference type="ARBA" id="ARBA00023015"/>
    </source>
</evidence>
<dbReference type="AlphaFoldDB" id="A0A084SG14"/>
<dbReference type="CDD" id="cd00156">
    <property type="entry name" value="REC"/>
    <property type="match status" value="1"/>
</dbReference>
<dbReference type="PANTHER" id="PTHR32071">
    <property type="entry name" value="TRANSCRIPTIONAL REGULATORY PROTEIN"/>
    <property type="match status" value="1"/>
</dbReference>
<keyword evidence="4" id="KW-0804">Transcription</keyword>
<keyword evidence="3" id="KW-0805">Transcription regulation</keyword>
<dbReference type="GO" id="GO:0000160">
    <property type="term" value="P:phosphorelay signal transduction system"/>
    <property type="evidence" value="ECO:0007669"/>
    <property type="project" value="InterPro"/>
</dbReference>
<dbReference type="Pfam" id="PF02954">
    <property type="entry name" value="HTH_8"/>
    <property type="match status" value="1"/>
</dbReference>
<dbReference type="PANTHER" id="PTHR32071:SF113">
    <property type="entry name" value="ALGINATE BIOSYNTHESIS TRANSCRIPTIONAL REGULATORY PROTEIN ALGB"/>
    <property type="match status" value="1"/>
</dbReference>
<dbReference type="InterPro" id="IPR058031">
    <property type="entry name" value="AAA_lid_NorR"/>
</dbReference>
<gene>
    <name evidence="8" type="ORF">Q664_47805</name>
</gene>
<dbReference type="CDD" id="cd00009">
    <property type="entry name" value="AAA"/>
    <property type="match status" value="1"/>
</dbReference>
<dbReference type="Proteomes" id="UP000028547">
    <property type="component" value="Unassembled WGS sequence"/>
</dbReference>
<evidence type="ECO:0000313" key="8">
    <source>
        <dbReference type="EMBL" id="KFA87399.1"/>
    </source>
</evidence>
<dbReference type="PRINTS" id="PR01590">
    <property type="entry name" value="HTHFIS"/>
</dbReference>
<keyword evidence="1" id="KW-0547">Nucleotide-binding</keyword>
<organism evidence="8 9">
    <name type="scientific">Archangium violaceum Cb vi76</name>
    <dbReference type="NCBI Taxonomy" id="1406225"/>
    <lineage>
        <taxon>Bacteria</taxon>
        <taxon>Pseudomonadati</taxon>
        <taxon>Myxococcota</taxon>
        <taxon>Myxococcia</taxon>
        <taxon>Myxococcales</taxon>
        <taxon>Cystobacterineae</taxon>
        <taxon>Archangiaceae</taxon>
        <taxon>Archangium</taxon>
    </lineage>
</organism>
<feature type="modified residue" description="4-aspartylphosphate" evidence="5">
    <location>
        <position position="53"/>
    </location>
</feature>
<protein>
    <submittedName>
        <fullName evidence="8">Chemotaxis protein CheY</fullName>
    </submittedName>
</protein>
<evidence type="ECO:0000259" key="6">
    <source>
        <dbReference type="PROSITE" id="PS50045"/>
    </source>
</evidence>
<dbReference type="InterPro" id="IPR025662">
    <property type="entry name" value="Sigma_54_int_dom_ATP-bd_1"/>
</dbReference>
<dbReference type="InterPro" id="IPR011006">
    <property type="entry name" value="CheY-like_superfamily"/>
</dbReference>
<dbReference type="Pfam" id="PF00072">
    <property type="entry name" value="Response_reg"/>
    <property type="match status" value="1"/>
</dbReference>
<dbReference type="GO" id="GO:0006355">
    <property type="term" value="P:regulation of DNA-templated transcription"/>
    <property type="evidence" value="ECO:0007669"/>
    <property type="project" value="InterPro"/>
</dbReference>
<keyword evidence="5" id="KW-0597">Phosphoprotein</keyword>
<evidence type="ECO:0000256" key="2">
    <source>
        <dbReference type="ARBA" id="ARBA00022840"/>
    </source>
</evidence>
<dbReference type="Gene3D" id="3.40.50.300">
    <property type="entry name" value="P-loop containing nucleotide triphosphate hydrolases"/>
    <property type="match status" value="1"/>
</dbReference>
<comment type="caution">
    <text evidence="8">The sequence shown here is derived from an EMBL/GenBank/DDBJ whole genome shotgun (WGS) entry which is preliminary data.</text>
</comment>
<dbReference type="PROSITE" id="PS50045">
    <property type="entry name" value="SIGMA54_INTERACT_4"/>
    <property type="match status" value="1"/>
</dbReference>
<reference evidence="8 9" key="1">
    <citation type="submission" date="2014-07" db="EMBL/GenBank/DDBJ databases">
        <title>Draft Genome Sequence of Gephyronic Acid Producer, Cystobacter violaceus Strain Cb vi76.</title>
        <authorList>
            <person name="Stevens D.C."/>
            <person name="Young J."/>
            <person name="Carmichael R."/>
            <person name="Tan J."/>
            <person name="Taylor R.E."/>
        </authorList>
    </citation>
    <scope>NUCLEOTIDE SEQUENCE [LARGE SCALE GENOMIC DNA]</scope>
    <source>
        <strain evidence="8 9">Cb vi76</strain>
    </source>
</reference>
<dbReference type="InterPro" id="IPR002197">
    <property type="entry name" value="HTH_Fis"/>
</dbReference>
<dbReference type="PROSITE" id="PS50110">
    <property type="entry name" value="RESPONSE_REGULATORY"/>
    <property type="match status" value="1"/>
</dbReference>
<dbReference type="SUPFAM" id="SSF52540">
    <property type="entry name" value="P-loop containing nucleoside triphosphate hydrolases"/>
    <property type="match status" value="1"/>
</dbReference>
<dbReference type="SUPFAM" id="SSF52172">
    <property type="entry name" value="CheY-like"/>
    <property type="match status" value="1"/>
</dbReference>
<evidence type="ECO:0000256" key="4">
    <source>
        <dbReference type="ARBA" id="ARBA00023163"/>
    </source>
</evidence>
<dbReference type="InterPro" id="IPR025944">
    <property type="entry name" value="Sigma_54_int_dom_CS"/>
</dbReference>
<dbReference type="PROSITE" id="PS00688">
    <property type="entry name" value="SIGMA54_INTERACT_3"/>
    <property type="match status" value="1"/>
</dbReference>
<dbReference type="InterPro" id="IPR009057">
    <property type="entry name" value="Homeodomain-like_sf"/>
</dbReference>
<dbReference type="Gene3D" id="3.40.50.2300">
    <property type="match status" value="1"/>
</dbReference>
<dbReference type="PROSITE" id="PS00675">
    <property type="entry name" value="SIGMA54_INTERACT_1"/>
    <property type="match status" value="1"/>
</dbReference>
<keyword evidence="2" id="KW-0067">ATP-binding</keyword>
<feature type="domain" description="Sigma-54 factor interaction" evidence="6">
    <location>
        <begin position="141"/>
        <end position="370"/>
    </location>
</feature>
<dbReference type="InterPro" id="IPR003593">
    <property type="entry name" value="AAA+_ATPase"/>
</dbReference>
<proteinExistence type="predicted"/>
<dbReference type="RefSeq" id="WP_043412326.1">
    <property type="nucleotide sequence ID" value="NZ_JPMI01000378.1"/>
</dbReference>
<dbReference type="GO" id="GO:0043565">
    <property type="term" value="F:sequence-specific DNA binding"/>
    <property type="evidence" value="ECO:0007669"/>
    <property type="project" value="InterPro"/>
</dbReference>
<name>A0A084SG14_9BACT</name>
<dbReference type="Gene3D" id="1.10.10.60">
    <property type="entry name" value="Homeodomain-like"/>
    <property type="match status" value="1"/>
</dbReference>
<dbReference type="InterPro" id="IPR002078">
    <property type="entry name" value="Sigma_54_int"/>
</dbReference>
<dbReference type="Pfam" id="PF00158">
    <property type="entry name" value="Sigma54_activat"/>
    <property type="match status" value="1"/>
</dbReference>
<feature type="domain" description="Response regulatory" evidence="7">
    <location>
        <begin position="4"/>
        <end position="118"/>
    </location>
</feature>
<dbReference type="SUPFAM" id="SSF46689">
    <property type="entry name" value="Homeodomain-like"/>
    <property type="match status" value="1"/>
</dbReference>
<dbReference type="SMART" id="SM00382">
    <property type="entry name" value="AAA"/>
    <property type="match status" value="1"/>
</dbReference>
<sequence>MQRRILVVDDEPAVRFGLRHFFEANGVEVVEARTCREARELFRGYRPDLVLLDYRLADGTAMDVLPEMRALDPSVPVLVLTAHVSIDAAIQVIKQGAEHFLPKPVELPTLWVMVERLLEAQQTRRQQQAQAASRAEELNPFLGGSRAIRELEATARRVLDSDSPVLIQGETGSGKGVLARWLHLNGPRGGGPLVQLNCAGLLPQFLETELFGHERGAFTSAVNRKQGLLEVAHRGTVFLDEIGDMDLQVQPKLLKVLEEKRFRRLGEVEDRSVDVRLIAATHHDLAESVRTHRFRCDLYFRISTLPLHLPALRERPEDIPVIARDLLARLSRELGRPGLALTPQAEAALRAYPWPGNLRELRNVLERAVLLSSTSTLRLDDLRFNHAMARALSASPPESKAPVSEAAELDLTLQEVERRHIERVLAAEGGHVERAARRLGIPRSSLYQKLKSLGLSSKV</sequence>
<dbReference type="EMBL" id="JPMI01000378">
    <property type="protein sequence ID" value="KFA87399.1"/>
    <property type="molecule type" value="Genomic_DNA"/>
</dbReference>
<dbReference type="FunFam" id="3.40.50.300:FF:000006">
    <property type="entry name" value="DNA-binding transcriptional regulator NtrC"/>
    <property type="match status" value="1"/>
</dbReference>
<evidence type="ECO:0000256" key="1">
    <source>
        <dbReference type="ARBA" id="ARBA00022741"/>
    </source>
</evidence>
<dbReference type="InterPro" id="IPR027417">
    <property type="entry name" value="P-loop_NTPase"/>
</dbReference>
<accession>A0A084SG14</accession>
<evidence type="ECO:0000259" key="7">
    <source>
        <dbReference type="PROSITE" id="PS50110"/>
    </source>
</evidence>
<evidence type="ECO:0000256" key="5">
    <source>
        <dbReference type="PROSITE-ProRule" id="PRU00169"/>
    </source>
</evidence>
<dbReference type="Pfam" id="PF25601">
    <property type="entry name" value="AAA_lid_14"/>
    <property type="match status" value="1"/>
</dbReference>